<evidence type="ECO:0000256" key="8">
    <source>
        <dbReference type="ARBA" id="ARBA00023136"/>
    </source>
</evidence>
<dbReference type="PANTHER" id="PTHR12692:SF0">
    <property type="entry name" value="GH11935P"/>
    <property type="match status" value="1"/>
</dbReference>
<feature type="signal peptide" evidence="10">
    <location>
        <begin position="1"/>
        <end position="20"/>
    </location>
</feature>
<dbReference type="Proteomes" id="UP000242414">
    <property type="component" value="Unassembled WGS sequence"/>
</dbReference>
<dbReference type="EMBL" id="KV922009">
    <property type="protein sequence ID" value="ORE03304.1"/>
    <property type="molecule type" value="Genomic_DNA"/>
</dbReference>
<evidence type="ECO:0000256" key="7">
    <source>
        <dbReference type="ARBA" id="ARBA00022989"/>
    </source>
</evidence>
<feature type="transmembrane region" description="Helical" evidence="9">
    <location>
        <begin position="204"/>
        <end position="222"/>
    </location>
</feature>
<dbReference type="InterPro" id="IPR036249">
    <property type="entry name" value="Thioredoxin-like_sf"/>
</dbReference>
<keyword evidence="8 9" id="KW-0472">Membrane</keyword>
<name>A0A1X0QU51_RHIZD</name>
<evidence type="ECO:0000256" key="9">
    <source>
        <dbReference type="SAM" id="Phobius"/>
    </source>
</evidence>
<evidence type="ECO:0000256" key="10">
    <source>
        <dbReference type="SAM" id="SignalP"/>
    </source>
</evidence>
<evidence type="ECO:0000256" key="4">
    <source>
        <dbReference type="ARBA" id="ARBA00022692"/>
    </source>
</evidence>
<evidence type="ECO:0000256" key="6">
    <source>
        <dbReference type="ARBA" id="ARBA00022824"/>
    </source>
</evidence>
<accession>A0A1X0QU51</accession>
<evidence type="ECO:0000256" key="3">
    <source>
        <dbReference type="ARBA" id="ARBA00009561"/>
    </source>
</evidence>
<comment type="similarity">
    <text evidence="3">Belongs to the OST3/OST6 family.</text>
</comment>
<keyword evidence="7 9" id="KW-1133">Transmembrane helix</keyword>
<evidence type="ECO:0000313" key="11">
    <source>
        <dbReference type="EMBL" id="ORE03304.1"/>
    </source>
</evidence>
<proteinExistence type="inferred from homology"/>
<keyword evidence="5 10" id="KW-0732">Signal</keyword>
<feature type="transmembrane region" description="Helical" evidence="9">
    <location>
        <begin position="287"/>
        <end position="308"/>
    </location>
</feature>
<feature type="transmembrane region" description="Helical" evidence="9">
    <location>
        <begin position="256"/>
        <end position="275"/>
    </location>
</feature>
<dbReference type="VEuPathDB" id="FungiDB:BCV72DRAFT_338081"/>
<dbReference type="SUPFAM" id="SSF52833">
    <property type="entry name" value="Thioredoxin-like"/>
    <property type="match status" value="1"/>
</dbReference>
<comment type="subcellular location">
    <subcellularLocation>
        <location evidence="2">Endoplasmic reticulum membrane</location>
        <topology evidence="2">Multi-pass membrane protein</topology>
    </subcellularLocation>
</comment>
<sequence length="319" mass="36072">MKRVISLFCALAIYISLTLAQADPKKDKLTSLINQEGIIKLNSNTYDRFTEGKRNYGMVVLLTALSPQFNCHPCREFDPEFSLVAKSIQSSKHDKDLFFGHLDFADGQAIYQKLQLVSAPNVFYFPPQKAGESKEFIKYDLTRNGFAAETFADFLSQQTGFKVKVKRPFNYVKFGGQLFLAIGAAAILKLIYRNFGFIVYHKTTWTVVSILTVLIMTSGYMWNRIRAPAYVIPTQSGQINYIAQGFSSQLGIESQIVASIYGSLGLSVLALIKMVPHFEEKSRQRFAVFLWIGCFVFIFSILLALFKIKNGGYPFKLLM</sequence>
<feature type="chain" id="PRO_5012145607" evidence="10">
    <location>
        <begin position="21"/>
        <end position="319"/>
    </location>
</feature>
<gene>
    <name evidence="11" type="ORF">BCV72DRAFT_338081</name>
</gene>
<dbReference type="Pfam" id="PF04756">
    <property type="entry name" value="OST3_OST6"/>
    <property type="match status" value="1"/>
</dbReference>
<keyword evidence="6" id="KW-0256">Endoplasmic reticulum</keyword>
<organism evidence="11">
    <name type="scientific">Rhizopus microsporus var. microsporus</name>
    <dbReference type="NCBI Taxonomy" id="86635"/>
    <lineage>
        <taxon>Eukaryota</taxon>
        <taxon>Fungi</taxon>
        <taxon>Fungi incertae sedis</taxon>
        <taxon>Mucoromycota</taxon>
        <taxon>Mucoromycotina</taxon>
        <taxon>Mucoromycetes</taxon>
        <taxon>Mucorales</taxon>
        <taxon>Mucorineae</taxon>
        <taxon>Rhizopodaceae</taxon>
        <taxon>Rhizopus</taxon>
    </lineage>
</organism>
<reference evidence="11" key="1">
    <citation type="journal article" date="2016" name="Proc. Natl. Acad. Sci. U.S.A.">
        <title>Lipid metabolic changes in an early divergent fungus govern the establishment of a mutualistic symbiosis with endobacteria.</title>
        <authorList>
            <person name="Lastovetsky O.A."/>
            <person name="Gaspar M.L."/>
            <person name="Mondo S.J."/>
            <person name="LaButti K.M."/>
            <person name="Sandor L."/>
            <person name="Grigoriev I.V."/>
            <person name="Henry S.A."/>
            <person name="Pawlowska T.E."/>
        </authorList>
    </citation>
    <scope>NUCLEOTIDE SEQUENCE [LARGE SCALE GENOMIC DNA]</scope>
    <source>
        <strain evidence="11">ATCC 52814</strain>
    </source>
</reference>
<dbReference type="AlphaFoldDB" id="A0A1X0QU51"/>
<dbReference type="GO" id="GO:0018279">
    <property type="term" value="P:protein N-linked glycosylation via asparagine"/>
    <property type="evidence" value="ECO:0007669"/>
    <property type="project" value="TreeGrafter"/>
</dbReference>
<dbReference type="GO" id="GO:0008250">
    <property type="term" value="C:oligosaccharyltransferase complex"/>
    <property type="evidence" value="ECO:0007669"/>
    <property type="project" value="TreeGrafter"/>
</dbReference>
<comment type="function">
    <text evidence="1">Subunit of the oligosaccharyl transferase (OST) complex that catalyzes the initial transfer of a defined glycan (Glc(3)Man(9)GlcNAc(2) in eukaryotes) from the lipid carrier dolichol-pyrophosphate to an asparagine residue within an Asn-X-Ser/Thr consensus motif in nascent polypeptide chains, the first step in protein N-glycosylation. N-glycosylation occurs cotranslationally and the complex associates with the Sec61 complex at the channel-forming translocon complex that mediates protein translocation across the endoplasmic reticulum (ER). All subunits are required for a maximal enzyme activity.</text>
</comment>
<evidence type="ECO:0000256" key="1">
    <source>
        <dbReference type="ARBA" id="ARBA00002791"/>
    </source>
</evidence>
<keyword evidence="4 9" id="KW-0812">Transmembrane</keyword>
<evidence type="ECO:0000256" key="2">
    <source>
        <dbReference type="ARBA" id="ARBA00004477"/>
    </source>
</evidence>
<evidence type="ECO:0000256" key="5">
    <source>
        <dbReference type="ARBA" id="ARBA00022729"/>
    </source>
</evidence>
<dbReference type="OrthoDB" id="67566at2759"/>
<dbReference type="Gene3D" id="3.40.30.10">
    <property type="entry name" value="Glutaredoxin"/>
    <property type="match status" value="1"/>
</dbReference>
<feature type="transmembrane region" description="Helical" evidence="9">
    <location>
        <begin position="174"/>
        <end position="192"/>
    </location>
</feature>
<dbReference type="InterPro" id="IPR021149">
    <property type="entry name" value="OligosaccharylTrfase_OST3/OST6"/>
</dbReference>
<protein>
    <submittedName>
        <fullName evidence="11">Uncharacterized protein</fullName>
    </submittedName>
</protein>
<dbReference type="PANTHER" id="PTHR12692">
    <property type="entry name" value="DOLICHYL-DIPHOSPHOOLIGOSACCHARIDE--PROTEIN GLYCOSYLTRANSFERASE-RELATED"/>
    <property type="match status" value="1"/>
</dbReference>